<evidence type="ECO:0000313" key="2">
    <source>
        <dbReference type="Proteomes" id="UP001589589"/>
    </source>
</evidence>
<gene>
    <name evidence="1" type="ORF">ACFFUQ_12700</name>
</gene>
<dbReference type="Proteomes" id="UP001589589">
    <property type="component" value="Unassembled WGS sequence"/>
</dbReference>
<dbReference type="RefSeq" id="WP_290261818.1">
    <property type="nucleotide sequence ID" value="NZ_JAUFQQ010000003.1"/>
</dbReference>
<dbReference type="InterPro" id="IPR046357">
    <property type="entry name" value="PPIase_dom_sf"/>
</dbReference>
<dbReference type="PROSITE" id="PS51257">
    <property type="entry name" value="PROKAR_LIPOPROTEIN"/>
    <property type="match status" value="1"/>
</dbReference>
<dbReference type="Gene3D" id="4.10.1080.10">
    <property type="entry name" value="TSP type-3 repeat"/>
    <property type="match status" value="1"/>
</dbReference>
<protein>
    <submittedName>
        <fullName evidence="1">FKBP-type peptidylprolyl isomerase</fullName>
    </submittedName>
</protein>
<sequence length="335" mass="37010">MNKIKYYFILTVASVSLFSCSKSDSASVEPLRDYTVQYKADIADIKDYLEANTFTVTDAPGTPEDQDIKIVPKTKPEEKSIMSYLDSPTFPSLRSKIVKLHGIEYTMYFLMLREGVGESPCSVDGVLTSYKGTYLYRKPAVSETEPSVVTAFPFEEVVFPQDFFNMYTLAVKGWGETFPNFKAGTIGGVVNGVPQYNDFGAGVMFLPSGLAYYGSGSAAIPAYAPLIFSFKLYAIKRLDHDGDGILSYLEDDGDGYLRDMRNKTDYPGNDMNPDDTDKDGIPDFLDIDDDGDGIATKVEIKNPNTGEPYPFDLIPVCTPSGFKNYLDPSCYPGSK</sequence>
<name>A0ABV5FMW8_9FLAO</name>
<evidence type="ECO:0000313" key="1">
    <source>
        <dbReference type="EMBL" id="MFB9064884.1"/>
    </source>
</evidence>
<dbReference type="EMBL" id="JBHMEX010000043">
    <property type="protein sequence ID" value="MFB9064884.1"/>
    <property type="molecule type" value="Genomic_DNA"/>
</dbReference>
<keyword evidence="1" id="KW-0413">Isomerase</keyword>
<comment type="caution">
    <text evidence="1">The sequence shown here is derived from an EMBL/GenBank/DDBJ whole genome shotgun (WGS) entry which is preliminary data.</text>
</comment>
<dbReference type="Gene3D" id="3.10.50.40">
    <property type="match status" value="1"/>
</dbReference>
<reference evidence="1 2" key="1">
    <citation type="submission" date="2024-09" db="EMBL/GenBank/DDBJ databases">
        <authorList>
            <person name="Sun Q."/>
            <person name="Mori K."/>
        </authorList>
    </citation>
    <scope>NUCLEOTIDE SEQUENCE [LARGE SCALE GENOMIC DNA]</scope>
    <source>
        <strain evidence="1 2">CECT 7908</strain>
    </source>
</reference>
<dbReference type="GO" id="GO:0016853">
    <property type="term" value="F:isomerase activity"/>
    <property type="evidence" value="ECO:0007669"/>
    <property type="project" value="UniProtKB-KW"/>
</dbReference>
<accession>A0ABV5FMW8</accession>
<keyword evidence="2" id="KW-1185">Reference proteome</keyword>
<dbReference type="InterPro" id="IPR028974">
    <property type="entry name" value="TSP_type-3_rpt"/>
</dbReference>
<organism evidence="1 2">
    <name type="scientific">Flavobacterium branchiarum</name>
    <dbReference type="NCBI Taxonomy" id="1114870"/>
    <lineage>
        <taxon>Bacteria</taxon>
        <taxon>Pseudomonadati</taxon>
        <taxon>Bacteroidota</taxon>
        <taxon>Flavobacteriia</taxon>
        <taxon>Flavobacteriales</taxon>
        <taxon>Flavobacteriaceae</taxon>
        <taxon>Flavobacterium</taxon>
    </lineage>
</organism>
<proteinExistence type="predicted"/>